<accession>A0A5B7WWH9</accession>
<evidence type="ECO:0000313" key="1">
    <source>
        <dbReference type="EMBL" id="QCY47685.1"/>
    </source>
</evidence>
<keyword evidence="2" id="KW-1185">Reference proteome</keyword>
<gene>
    <name evidence="1" type="ORF">GcLGCM259_1970</name>
</gene>
<evidence type="ECO:0000313" key="2">
    <source>
        <dbReference type="Proteomes" id="UP000307000"/>
    </source>
</evidence>
<dbReference type="KEGG" id="gcr:GcLGCM259_1970"/>
<dbReference type="EMBL" id="CP034412">
    <property type="protein sequence ID" value="QCY47685.1"/>
    <property type="molecule type" value="Genomic_DNA"/>
</dbReference>
<proteinExistence type="predicted"/>
<organism evidence="1 2">
    <name type="scientific">Glutamicibacter creatinolyticus</name>
    <dbReference type="NCBI Taxonomy" id="162496"/>
    <lineage>
        <taxon>Bacteria</taxon>
        <taxon>Bacillati</taxon>
        <taxon>Actinomycetota</taxon>
        <taxon>Actinomycetes</taxon>
        <taxon>Micrococcales</taxon>
        <taxon>Micrococcaceae</taxon>
        <taxon>Glutamicibacter</taxon>
    </lineage>
</organism>
<protein>
    <submittedName>
        <fullName evidence="1">Uncharacterized protein</fullName>
    </submittedName>
</protein>
<dbReference type="AlphaFoldDB" id="A0A5B7WWH9"/>
<name>A0A5B7WWH9_9MICC</name>
<sequence length="81" mass="9322">MMAPAYHDVVIRQVWELEEFAQRVTVWRSAVAATHEFLLSEHRQSIELGSAELYVPHVLLVAVVWHRAGWRHIPLVGRLVG</sequence>
<reference evidence="1 2" key="1">
    <citation type="submission" date="2018-12" db="EMBL/GenBank/DDBJ databases">
        <title>Complete Genome Sequence of Glutamicibacter creatinolyticus strain LGCM259,isolated from an abscess of a 12-year-old mare in Italy.</title>
        <authorList>
            <person name="Santos R.G."/>
            <person name="Silva A.L."/>
            <person name="Seyffert N."/>
            <person name="Castro T.L.P."/>
            <person name="Attili A.R."/>
            <person name="Rifici C."/>
            <person name="Mazzullo G."/>
            <person name="Brenig B."/>
            <person name="Venanzi F."/>
            <person name="Azevedo V."/>
        </authorList>
    </citation>
    <scope>NUCLEOTIDE SEQUENCE [LARGE SCALE GENOMIC DNA]</scope>
    <source>
        <strain evidence="1 2">LGCM 259</strain>
    </source>
</reference>
<dbReference type="Proteomes" id="UP000307000">
    <property type="component" value="Chromosome"/>
</dbReference>